<dbReference type="Pfam" id="PF08874">
    <property type="entry name" value="DUF1835"/>
    <property type="match status" value="1"/>
</dbReference>
<protein>
    <submittedName>
        <fullName evidence="3">Uncharacterized protein</fullName>
    </submittedName>
</protein>
<gene>
    <name evidence="3" type="ORF">J21TS3_45960</name>
</gene>
<dbReference type="InterPro" id="IPR014973">
    <property type="entry name" value="DUF1835"/>
</dbReference>
<accession>A0ABQ4M2L0</accession>
<evidence type="ECO:0000259" key="2">
    <source>
        <dbReference type="Pfam" id="PF12395"/>
    </source>
</evidence>
<organism evidence="3 4">
    <name type="scientific">Paenibacillus cookii</name>
    <dbReference type="NCBI Taxonomy" id="157839"/>
    <lineage>
        <taxon>Bacteria</taxon>
        <taxon>Bacillati</taxon>
        <taxon>Bacillota</taxon>
        <taxon>Bacilli</taxon>
        <taxon>Bacillales</taxon>
        <taxon>Paenibacillaceae</taxon>
        <taxon>Paenibacillus</taxon>
    </lineage>
</organism>
<dbReference type="RefSeq" id="WP_197070100.1">
    <property type="nucleotide sequence ID" value="NZ_BORW01000037.1"/>
</dbReference>
<dbReference type="Proteomes" id="UP000680638">
    <property type="component" value="Unassembled WGS sequence"/>
</dbReference>
<sequence>MDNIVKMKEALNRLSAQELKQLLLLTFHQVEAAANDQLAKEELYPFLKEMYDHLLDIRQNQVRRWQPDTGTKTVHVVFGRSPAGSLKCVIEALGRVDTDKIVSFDLDYFAFGPLHDLHTEEGRKRREEWFRDHINESRKDDGISYEEYHGELVKQLSGIPPEARIVILSCKNAHERTGLLWAVYLLRHHPNPIHIIDADEACGKKYNMPDYWCKYNHTGEITPEKLQEVYMEAEQEDPIPGETRRQLEDKWLKLSGRHETLRLWEDDDLRSVGVDYLDAYLLRTVEELQHRLPEHEFIKAARVIGQAIGMWDDYIGDVFFEYRLRHLIYEGRLEIKGVPRAMRYYGVRLKKRSVQGRMSPGSSTNGP</sequence>
<name>A0ABQ4M2L0_9BACL</name>
<evidence type="ECO:0000313" key="3">
    <source>
        <dbReference type="EMBL" id="GIO69775.1"/>
    </source>
</evidence>
<dbReference type="InterPro" id="IPR022123">
    <property type="entry name" value="DUF3658"/>
</dbReference>
<dbReference type="Pfam" id="PF12395">
    <property type="entry name" value="DUF3658"/>
    <property type="match status" value="1"/>
</dbReference>
<dbReference type="EMBL" id="BORW01000037">
    <property type="protein sequence ID" value="GIO69775.1"/>
    <property type="molecule type" value="Genomic_DNA"/>
</dbReference>
<reference evidence="3 4" key="1">
    <citation type="submission" date="2021-03" db="EMBL/GenBank/DDBJ databases">
        <title>Antimicrobial resistance genes in bacteria isolated from Japanese honey, and their potential for conferring macrolide and lincosamide resistance in the American foulbrood pathogen Paenibacillus larvae.</title>
        <authorList>
            <person name="Okamoto M."/>
            <person name="Kumagai M."/>
            <person name="Kanamori H."/>
            <person name="Takamatsu D."/>
        </authorList>
    </citation>
    <scope>NUCLEOTIDE SEQUENCE [LARGE SCALE GENOMIC DNA]</scope>
    <source>
        <strain evidence="3 4">J21TS3</strain>
    </source>
</reference>
<feature type="domain" description="DUF1835" evidence="1">
    <location>
        <begin position="74"/>
        <end position="197"/>
    </location>
</feature>
<evidence type="ECO:0000259" key="1">
    <source>
        <dbReference type="Pfam" id="PF08874"/>
    </source>
</evidence>
<evidence type="ECO:0000313" key="4">
    <source>
        <dbReference type="Proteomes" id="UP000680638"/>
    </source>
</evidence>
<proteinExistence type="predicted"/>
<keyword evidence="4" id="KW-1185">Reference proteome</keyword>
<comment type="caution">
    <text evidence="3">The sequence shown here is derived from an EMBL/GenBank/DDBJ whole genome shotgun (WGS) entry which is preliminary data.</text>
</comment>
<feature type="domain" description="DUF3658" evidence="2">
    <location>
        <begin position="235"/>
        <end position="345"/>
    </location>
</feature>